<dbReference type="RefSeq" id="WP_073612807.1">
    <property type="nucleotide sequence ID" value="NZ_FRFE01000005.1"/>
</dbReference>
<dbReference type="PIRSF" id="PIRSF000484">
    <property type="entry name" value="NAPRT"/>
    <property type="match status" value="1"/>
</dbReference>
<evidence type="ECO:0000256" key="5">
    <source>
        <dbReference type="ARBA" id="ARBA00022598"/>
    </source>
</evidence>
<comment type="similarity">
    <text evidence="2 9">Belongs to the NAPRTase family.</text>
</comment>
<feature type="domain" description="Nicotinate phosphoribosyltransferase N-terminal" evidence="11">
    <location>
        <begin position="8"/>
        <end position="130"/>
    </location>
</feature>
<name>A0A1M7Y2Z2_9BACT</name>
<dbReference type="CDD" id="cd01570">
    <property type="entry name" value="NAPRTase_A"/>
    <property type="match status" value="1"/>
</dbReference>
<keyword evidence="6 9" id="KW-0662">Pyridine nucleotide biosynthesis</keyword>
<dbReference type="FunFam" id="3.20.20.70:FF:000076">
    <property type="entry name" value="Nicotinate phosphoribosyltransferase"/>
    <property type="match status" value="1"/>
</dbReference>
<dbReference type="InterPro" id="IPR036068">
    <property type="entry name" value="Nicotinate_pribotase-like_C"/>
</dbReference>
<evidence type="ECO:0000256" key="3">
    <source>
        <dbReference type="ARBA" id="ARBA00013236"/>
    </source>
</evidence>
<keyword evidence="5 9" id="KW-0436">Ligase</keyword>
<accession>A0A1M7Y2Z2</accession>
<keyword evidence="4" id="KW-0597">Phosphoprotein</keyword>
<dbReference type="UniPathway" id="UPA00253">
    <property type="reaction ID" value="UER00457"/>
</dbReference>
<dbReference type="InterPro" id="IPR041525">
    <property type="entry name" value="N/Namide_PRibTrfase"/>
</dbReference>
<dbReference type="PANTHER" id="PTHR11098:SF1">
    <property type="entry name" value="NICOTINATE PHOSPHORIBOSYLTRANSFERASE"/>
    <property type="match status" value="1"/>
</dbReference>
<dbReference type="Pfam" id="PF17767">
    <property type="entry name" value="NAPRTase_N"/>
    <property type="match status" value="1"/>
</dbReference>
<dbReference type="NCBIfam" id="NF006696">
    <property type="entry name" value="PRK09243.1-3"/>
    <property type="match status" value="1"/>
</dbReference>
<evidence type="ECO:0000256" key="4">
    <source>
        <dbReference type="ARBA" id="ARBA00022553"/>
    </source>
</evidence>
<evidence type="ECO:0000256" key="6">
    <source>
        <dbReference type="ARBA" id="ARBA00022642"/>
    </source>
</evidence>
<evidence type="ECO:0000259" key="10">
    <source>
        <dbReference type="Pfam" id="PF04095"/>
    </source>
</evidence>
<evidence type="ECO:0000313" key="12">
    <source>
        <dbReference type="EMBL" id="SHO46406.1"/>
    </source>
</evidence>
<dbReference type="GO" id="GO:0034355">
    <property type="term" value="P:NAD+ biosynthetic process via the salvage pathway"/>
    <property type="evidence" value="ECO:0007669"/>
    <property type="project" value="TreeGrafter"/>
</dbReference>
<reference evidence="12 13" key="1">
    <citation type="submission" date="2016-12" db="EMBL/GenBank/DDBJ databases">
        <authorList>
            <person name="Song W.-J."/>
            <person name="Kurnit D.M."/>
        </authorList>
    </citation>
    <scope>NUCLEOTIDE SEQUENCE [LARGE SCALE GENOMIC DNA]</scope>
    <source>
        <strain evidence="12 13">DSM 18488</strain>
    </source>
</reference>
<evidence type="ECO:0000256" key="2">
    <source>
        <dbReference type="ARBA" id="ARBA00010897"/>
    </source>
</evidence>
<keyword evidence="7 9" id="KW-0808">Transferase</keyword>
<evidence type="ECO:0000256" key="7">
    <source>
        <dbReference type="ARBA" id="ARBA00022679"/>
    </source>
</evidence>
<dbReference type="NCBIfam" id="NF009131">
    <property type="entry name" value="PRK12484.1"/>
    <property type="match status" value="1"/>
</dbReference>
<dbReference type="Gene3D" id="3.20.20.70">
    <property type="entry name" value="Aldolase class I"/>
    <property type="match status" value="1"/>
</dbReference>
<dbReference type="NCBIfam" id="TIGR01513">
    <property type="entry name" value="NAPRTase_put"/>
    <property type="match status" value="1"/>
</dbReference>
<evidence type="ECO:0000256" key="9">
    <source>
        <dbReference type="RuleBase" id="RU365100"/>
    </source>
</evidence>
<dbReference type="AlphaFoldDB" id="A0A1M7Y2Z2"/>
<dbReference type="OrthoDB" id="9771406at2"/>
<gene>
    <name evidence="12" type="ORF">SAMN02745220_01476</name>
</gene>
<comment type="pathway">
    <text evidence="1 9">Cofactor biosynthesis; NAD(+) biosynthesis; nicotinate D-ribonucleotide from nicotinate: step 1/1.</text>
</comment>
<dbReference type="Pfam" id="PF04095">
    <property type="entry name" value="NAPRTase"/>
    <property type="match status" value="1"/>
</dbReference>
<keyword evidence="12" id="KW-0328">Glycosyltransferase</keyword>
<proteinExistence type="inferred from homology"/>
<comment type="function">
    <text evidence="9">Catalyzes the first step in the biosynthesis of NAD from nicotinic acid, the ATP-dependent synthesis of beta-nicotinate D-ribonucleotide from nicotinate and 5-phospho-D-ribose 1-phosphate.</text>
</comment>
<dbReference type="GO" id="GO:0005829">
    <property type="term" value="C:cytosol"/>
    <property type="evidence" value="ECO:0007669"/>
    <property type="project" value="TreeGrafter"/>
</dbReference>
<dbReference type="SUPFAM" id="SSF51690">
    <property type="entry name" value="Nicotinate/Quinolinate PRTase C-terminal domain-like"/>
    <property type="match status" value="1"/>
</dbReference>
<keyword evidence="13" id="KW-1185">Reference proteome</keyword>
<feature type="domain" description="Nicotinate/nicotinamide phosphoribosyltransferase" evidence="10">
    <location>
        <begin position="152"/>
        <end position="329"/>
    </location>
</feature>
<dbReference type="InterPro" id="IPR040727">
    <property type="entry name" value="NAPRTase_N"/>
</dbReference>
<dbReference type="STRING" id="1121416.SAMN02745220_01476"/>
<evidence type="ECO:0000313" key="13">
    <source>
        <dbReference type="Proteomes" id="UP000184603"/>
    </source>
</evidence>
<sequence length="445" mass="50683">MRHSLSPLLTDFYQLTMMQAYHDSDMHEEAVFELFFRKLPPERDYLVACGLEQVLEYLENLRFSEDDIDFLRRDGRFHERFLNTLVDFRFTGDVHAMPEGTIFFPDEPVIRITAPLAQAQLVETRIINILMFQTMIASKAARIKQVMPDKILVDYGLRRAHGAEAGIMAARASYVAGFNGTATVLAGKLFDIPIFGTMAHSFIQAHDSEHDAFLHFGMSHPQNTILLLDTYDTEKGAMKVIEMAEEFKKHNITVRGVRLDSGDMIELSRRVRKILDDGGMKDTLIFASGNLDEYSLESFHRQNAPVDGFGIGTKMTTSADVPYFDCAYKMVEYKGLGRRKFSKGKSTWPGRKQVFRHFRNDGIMSDDSLALENEQLSGTPLLHQHMRSGSRIEPPSGLAGTREYFLHQLTTLPSFDREKIYAVKPSPALQTFADSVTERMQRNNR</sequence>
<comment type="PTM">
    <text evidence="9">Transiently phosphorylated on a His residue during the reaction cycle. Phosphorylation strongly increases the affinity for substrates and increases the rate of nicotinate D-ribonucleotide production. Dephosphorylation regenerates the low-affinity form of the enzyme, leading to product release.</text>
</comment>
<dbReference type="InterPro" id="IPR006405">
    <property type="entry name" value="Nic_PRibTrfase_pncB"/>
</dbReference>
<comment type="catalytic activity">
    <reaction evidence="8 9">
        <text>5-phospho-alpha-D-ribose 1-diphosphate + nicotinate + ATP + H2O = nicotinate beta-D-ribonucleotide + ADP + phosphate + diphosphate</text>
        <dbReference type="Rhea" id="RHEA:36163"/>
        <dbReference type="ChEBI" id="CHEBI:15377"/>
        <dbReference type="ChEBI" id="CHEBI:30616"/>
        <dbReference type="ChEBI" id="CHEBI:32544"/>
        <dbReference type="ChEBI" id="CHEBI:33019"/>
        <dbReference type="ChEBI" id="CHEBI:43474"/>
        <dbReference type="ChEBI" id="CHEBI:57502"/>
        <dbReference type="ChEBI" id="CHEBI:58017"/>
        <dbReference type="ChEBI" id="CHEBI:456216"/>
        <dbReference type="EC" id="6.3.4.21"/>
    </reaction>
</comment>
<dbReference type="EMBL" id="FRFE01000005">
    <property type="protein sequence ID" value="SHO46406.1"/>
    <property type="molecule type" value="Genomic_DNA"/>
</dbReference>
<dbReference type="InterPro" id="IPR007229">
    <property type="entry name" value="Nic_PRibTrfase-Fam"/>
</dbReference>
<evidence type="ECO:0000256" key="8">
    <source>
        <dbReference type="ARBA" id="ARBA00048668"/>
    </source>
</evidence>
<protein>
    <recommendedName>
        <fullName evidence="3 9">Nicotinate phosphoribosyltransferase</fullName>
        <ecNumber evidence="3 9">6.3.4.21</ecNumber>
    </recommendedName>
</protein>
<dbReference type="PANTHER" id="PTHR11098">
    <property type="entry name" value="NICOTINATE PHOSPHORIBOSYLTRANSFERASE"/>
    <property type="match status" value="1"/>
</dbReference>
<dbReference type="GO" id="GO:0004516">
    <property type="term" value="F:nicotinate phosphoribosyltransferase activity"/>
    <property type="evidence" value="ECO:0007669"/>
    <property type="project" value="UniProtKB-UniRule"/>
</dbReference>
<organism evidence="12 13">
    <name type="scientific">Desulfopila aestuarii DSM 18488</name>
    <dbReference type="NCBI Taxonomy" id="1121416"/>
    <lineage>
        <taxon>Bacteria</taxon>
        <taxon>Pseudomonadati</taxon>
        <taxon>Thermodesulfobacteriota</taxon>
        <taxon>Desulfobulbia</taxon>
        <taxon>Desulfobulbales</taxon>
        <taxon>Desulfocapsaceae</taxon>
        <taxon>Desulfopila</taxon>
    </lineage>
</organism>
<dbReference type="SUPFAM" id="SSF54675">
    <property type="entry name" value="Nicotinate/Quinolinate PRTase N-terminal domain-like"/>
    <property type="match status" value="1"/>
</dbReference>
<evidence type="ECO:0000259" key="11">
    <source>
        <dbReference type="Pfam" id="PF17767"/>
    </source>
</evidence>
<dbReference type="Proteomes" id="UP000184603">
    <property type="component" value="Unassembled WGS sequence"/>
</dbReference>
<evidence type="ECO:0000256" key="1">
    <source>
        <dbReference type="ARBA" id="ARBA00004952"/>
    </source>
</evidence>
<dbReference type="InterPro" id="IPR013785">
    <property type="entry name" value="Aldolase_TIM"/>
</dbReference>
<dbReference type="EC" id="6.3.4.21" evidence="3 9"/>
<dbReference type="Gene3D" id="3.20.140.10">
    <property type="entry name" value="nicotinate phosphoribosyltransferase"/>
    <property type="match status" value="1"/>
</dbReference>
<dbReference type="GO" id="GO:0047280">
    <property type="term" value="F:nicotinamide phosphoribosyltransferase activity"/>
    <property type="evidence" value="ECO:0007669"/>
    <property type="project" value="UniProtKB-ARBA"/>
</dbReference>